<dbReference type="Gene3D" id="1.10.630.10">
    <property type="entry name" value="Cytochrome P450"/>
    <property type="match status" value="1"/>
</dbReference>
<dbReference type="PANTHER" id="PTHR46300">
    <property type="entry name" value="P450, PUTATIVE (EUROFUNG)-RELATED-RELATED"/>
    <property type="match status" value="1"/>
</dbReference>
<dbReference type="PRINTS" id="PR00463">
    <property type="entry name" value="EP450I"/>
</dbReference>
<keyword evidence="5 9" id="KW-0479">Metal-binding</keyword>
<keyword evidence="4 9" id="KW-0349">Heme</keyword>
<comment type="pathway">
    <text evidence="2">Secondary metabolite biosynthesis.</text>
</comment>
<accession>A0AAD4BWY7</accession>
<comment type="caution">
    <text evidence="12">The sequence shown here is derived from an EMBL/GenBank/DDBJ whole genome shotgun (WGS) entry which is preliminary data.</text>
</comment>
<organism evidence="12 13">
    <name type="scientific">Boletus edulis BED1</name>
    <dbReference type="NCBI Taxonomy" id="1328754"/>
    <lineage>
        <taxon>Eukaryota</taxon>
        <taxon>Fungi</taxon>
        <taxon>Dikarya</taxon>
        <taxon>Basidiomycota</taxon>
        <taxon>Agaricomycotina</taxon>
        <taxon>Agaricomycetes</taxon>
        <taxon>Agaricomycetidae</taxon>
        <taxon>Boletales</taxon>
        <taxon>Boletineae</taxon>
        <taxon>Boletaceae</taxon>
        <taxon>Boletoideae</taxon>
        <taxon>Boletus</taxon>
    </lineage>
</organism>
<keyword evidence="11" id="KW-0472">Membrane</keyword>
<keyword evidence="13" id="KW-1185">Reference proteome</keyword>
<dbReference type="Pfam" id="PF00067">
    <property type="entry name" value="p450"/>
    <property type="match status" value="1"/>
</dbReference>
<evidence type="ECO:0000313" key="13">
    <source>
        <dbReference type="Proteomes" id="UP001194468"/>
    </source>
</evidence>
<dbReference type="GO" id="GO:0020037">
    <property type="term" value="F:heme binding"/>
    <property type="evidence" value="ECO:0007669"/>
    <property type="project" value="InterPro"/>
</dbReference>
<keyword evidence="6 10" id="KW-0560">Oxidoreductase</keyword>
<evidence type="ECO:0000256" key="7">
    <source>
        <dbReference type="ARBA" id="ARBA00023004"/>
    </source>
</evidence>
<evidence type="ECO:0000313" key="12">
    <source>
        <dbReference type="EMBL" id="KAF8442322.1"/>
    </source>
</evidence>
<comment type="cofactor">
    <cofactor evidence="1 9">
        <name>heme</name>
        <dbReference type="ChEBI" id="CHEBI:30413"/>
    </cofactor>
</comment>
<evidence type="ECO:0000256" key="10">
    <source>
        <dbReference type="RuleBase" id="RU000461"/>
    </source>
</evidence>
<sequence>MDHLDSALYAIAVVGVFLTICFIGLVVKKKLTPHQLPLPPGPKGLPFIGNALQINKTEPWLTYKEWTQTYGEIVSCKLLGQTYIIINSERVAKALLDQRSSIYSDRPVIKTSEAFGLEFNTGHQAYGDTWKAHRKIVQQCFNSSIIPKYHAAVTEKARALMLNLLHSPERFESHMGMFSASIIMAITYGYNVIEKDDPFVGPIEEMVKIAINMTPERAVLLELFPHILKFPIPSWFPGAWLQRLARRSKELSPKIRDIPFQFVKECLAKGIENDSMVAQCLNDEDKNAAGQDRVSYEQIIKDAATSCFLAGTDTTQATLNTLILAMIMYPEVQDRAQALLDKVVGRDRLPTLNDRASLQYIDAMLREALRWGSLVPMCVPHRVTQDDVFERSLIPKGAVIIPNLWGMARDEEVYPGPTTFNPDRYLDANGNIITDELSGVYFGYGRRVCPGRYLAHTSTWLAGANMLLLFRFSKAIGPAGYEIDVFHKFTGGVACRPVSFPCRITPRFEGIKDLLE</sequence>
<dbReference type="Proteomes" id="UP001194468">
    <property type="component" value="Unassembled WGS sequence"/>
</dbReference>
<dbReference type="InterPro" id="IPR017972">
    <property type="entry name" value="Cyt_P450_CS"/>
</dbReference>
<evidence type="ECO:0000256" key="5">
    <source>
        <dbReference type="ARBA" id="ARBA00022723"/>
    </source>
</evidence>
<dbReference type="GO" id="GO:0016705">
    <property type="term" value="F:oxidoreductase activity, acting on paired donors, with incorporation or reduction of molecular oxygen"/>
    <property type="evidence" value="ECO:0007669"/>
    <property type="project" value="InterPro"/>
</dbReference>
<dbReference type="EMBL" id="WHUW01000009">
    <property type="protein sequence ID" value="KAF8442322.1"/>
    <property type="molecule type" value="Genomic_DNA"/>
</dbReference>
<dbReference type="CDD" id="cd11065">
    <property type="entry name" value="CYP64-like"/>
    <property type="match status" value="1"/>
</dbReference>
<evidence type="ECO:0000256" key="11">
    <source>
        <dbReference type="SAM" id="Phobius"/>
    </source>
</evidence>
<proteinExistence type="inferred from homology"/>
<reference evidence="12" key="1">
    <citation type="submission" date="2019-10" db="EMBL/GenBank/DDBJ databases">
        <authorList>
            <consortium name="DOE Joint Genome Institute"/>
            <person name="Kuo A."/>
            <person name="Miyauchi S."/>
            <person name="Kiss E."/>
            <person name="Drula E."/>
            <person name="Kohler A."/>
            <person name="Sanchez-Garcia M."/>
            <person name="Andreopoulos B."/>
            <person name="Barry K.W."/>
            <person name="Bonito G."/>
            <person name="Buee M."/>
            <person name="Carver A."/>
            <person name="Chen C."/>
            <person name="Cichocki N."/>
            <person name="Clum A."/>
            <person name="Culley D."/>
            <person name="Crous P.W."/>
            <person name="Fauchery L."/>
            <person name="Girlanda M."/>
            <person name="Hayes R."/>
            <person name="Keri Z."/>
            <person name="LaButti K."/>
            <person name="Lipzen A."/>
            <person name="Lombard V."/>
            <person name="Magnuson J."/>
            <person name="Maillard F."/>
            <person name="Morin E."/>
            <person name="Murat C."/>
            <person name="Nolan M."/>
            <person name="Ohm R."/>
            <person name="Pangilinan J."/>
            <person name="Pereira M."/>
            <person name="Perotto S."/>
            <person name="Peter M."/>
            <person name="Riley R."/>
            <person name="Sitrit Y."/>
            <person name="Stielow B."/>
            <person name="Szollosi G."/>
            <person name="Zifcakova L."/>
            <person name="Stursova M."/>
            <person name="Spatafora J.W."/>
            <person name="Tedersoo L."/>
            <person name="Vaario L.-M."/>
            <person name="Yamada A."/>
            <person name="Yan M."/>
            <person name="Wang P."/>
            <person name="Xu J."/>
            <person name="Bruns T."/>
            <person name="Baldrian P."/>
            <person name="Vilgalys R."/>
            <person name="Henrissat B."/>
            <person name="Grigoriev I.V."/>
            <person name="Hibbett D."/>
            <person name="Nagy L.G."/>
            <person name="Martin F.M."/>
        </authorList>
    </citation>
    <scope>NUCLEOTIDE SEQUENCE</scope>
    <source>
        <strain evidence="12">BED1</strain>
    </source>
</reference>
<protein>
    <submittedName>
        <fullName evidence="12">Cytochrome P450</fullName>
    </submittedName>
</protein>
<keyword evidence="7 9" id="KW-0408">Iron</keyword>
<feature type="binding site" description="axial binding residue" evidence="9">
    <location>
        <position position="449"/>
    </location>
    <ligand>
        <name>heme</name>
        <dbReference type="ChEBI" id="CHEBI:30413"/>
    </ligand>
    <ligandPart>
        <name>Fe</name>
        <dbReference type="ChEBI" id="CHEBI:18248"/>
    </ligandPart>
</feature>
<dbReference type="PANTHER" id="PTHR46300:SF7">
    <property type="entry name" value="P450, PUTATIVE (EUROFUNG)-RELATED"/>
    <property type="match status" value="1"/>
</dbReference>
<dbReference type="InterPro" id="IPR001128">
    <property type="entry name" value="Cyt_P450"/>
</dbReference>
<reference evidence="12" key="2">
    <citation type="journal article" date="2020" name="Nat. Commun.">
        <title>Large-scale genome sequencing of mycorrhizal fungi provides insights into the early evolution of symbiotic traits.</title>
        <authorList>
            <person name="Miyauchi S."/>
            <person name="Kiss E."/>
            <person name="Kuo A."/>
            <person name="Drula E."/>
            <person name="Kohler A."/>
            <person name="Sanchez-Garcia M."/>
            <person name="Morin E."/>
            <person name="Andreopoulos B."/>
            <person name="Barry K.W."/>
            <person name="Bonito G."/>
            <person name="Buee M."/>
            <person name="Carver A."/>
            <person name="Chen C."/>
            <person name="Cichocki N."/>
            <person name="Clum A."/>
            <person name="Culley D."/>
            <person name="Crous P.W."/>
            <person name="Fauchery L."/>
            <person name="Girlanda M."/>
            <person name="Hayes R.D."/>
            <person name="Keri Z."/>
            <person name="LaButti K."/>
            <person name="Lipzen A."/>
            <person name="Lombard V."/>
            <person name="Magnuson J."/>
            <person name="Maillard F."/>
            <person name="Murat C."/>
            <person name="Nolan M."/>
            <person name="Ohm R.A."/>
            <person name="Pangilinan J."/>
            <person name="Pereira M.F."/>
            <person name="Perotto S."/>
            <person name="Peter M."/>
            <person name="Pfister S."/>
            <person name="Riley R."/>
            <person name="Sitrit Y."/>
            <person name="Stielow J.B."/>
            <person name="Szollosi G."/>
            <person name="Zifcakova L."/>
            <person name="Stursova M."/>
            <person name="Spatafora J.W."/>
            <person name="Tedersoo L."/>
            <person name="Vaario L.M."/>
            <person name="Yamada A."/>
            <person name="Yan M."/>
            <person name="Wang P."/>
            <person name="Xu J."/>
            <person name="Bruns T."/>
            <person name="Baldrian P."/>
            <person name="Vilgalys R."/>
            <person name="Dunand C."/>
            <person name="Henrissat B."/>
            <person name="Grigoriev I.V."/>
            <person name="Hibbett D."/>
            <person name="Nagy L.G."/>
            <person name="Martin F.M."/>
        </authorList>
    </citation>
    <scope>NUCLEOTIDE SEQUENCE</scope>
    <source>
        <strain evidence="12">BED1</strain>
    </source>
</reference>
<dbReference type="AlphaFoldDB" id="A0AAD4BWY7"/>
<dbReference type="PRINTS" id="PR00385">
    <property type="entry name" value="P450"/>
</dbReference>
<evidence type="ECO:0000256" key="3">
    <source>
        <dbReference type="ARBA" id="ARBA00010617"/>
    </source>
</evidence>
<dbReference type="PROSITE" id="PS00086">
    <property type="entry name" value="CYTOCHROME_P450"/>
    <property type="match status" value="1"/>
</dbReference>
<evidence type="ECO:0000256" key="1">
    <source>
        <dbReference type="ARBA" id="ARBA00001971"/>
    </source>
</evidence>
<evidence type="ECO:0000256" key="8">
    <source>
        <dbReference type="ARBA" id="ARBA00023033"/>
    </source>
</evidence>
<evidence type="ECO:0000256" key="2">
    <source>
        <dbReference type="ARBA" id="ARBA00005179"/>
    </source>
</evidence>
<keyword evidence="8 10" id="KW-0503">Monooxygenase</keyword>
<evidence type="ECO:0000256" key="9">
    <source>
        <dbReference type="PIRSR" id="PIRSR602401-1"/>
    </source>
</evidence>
<dbReference type="InterPro" id="IPR002401">
    <property type="entry name" value="Cyt_P450_E_grp-I"/>
</dbReference>
<evidence type="ECO:0000256" key="6">
    <source>
        <dbReference type="ARBA" id="ARBA00023002"/>
    </source>
</evidence>
<dbReference type="InterPro" id="IPR036396">
    <property type="entry name" value="Cyt_P450_sf"/>
</dbReference>
<comment type="similarity">
    <text evidence="3 10">Belongs to the cytochrome P450 family.</text>
</comment>
<dbReference type="GO" id="GO:0005506">
    <property type="term" value="F:iron ion binding"/>
    <property type="evidence" value="ECO:0007669"/>
    <property type="project" value="InterPro"/>
</dbReference>
<dbReference type="SUPFAM" id="SSF48264">
    <property type="entry name" value="Cytochrome P450"/>
    <property type="match status" value="1"/>
</dbReference>
<gene>
    <name evidence="12" type="ORF">L210DRAFT_3536322</name>
</gene>
<keyword evidence="11" id="KW-0812">Transmembrane</keyword>
<feature type="transmembrane region" description="Helical" evidence="11">
    <location>
        <begin position="6"/>
        <end position="27"/>
    </location>
</feature>
<evidence type="ECO:0000256" key="4">
    <source>
        <dbReference type="ARBA" id="ARBA00022617"/>
    </source>
</evidence>
<keyword evidence="11" id="KW-1133">Transmembrane helix</keyword>
<name>A0AAD4BWY7_BOLED</name>
<dbReference type="InterPro" id="IPR050364">
    <property type="entry name" value="Cytochrome_P450_fung"/>
</dbReference>
<dbReference type="GO" id="GO:0004497">
    <property type="term" value="F:monooxygenase activity"/>
    <property type="evidence" value="ECO:0007669"/>
    <property type="project" value="UniProtKB-KW"/>
</dbReference>